<dbReference type="Proteomes" id="UP001396898">
    <property type="component" value="Unassembled WGS sequence"/>
</dbReference>
<feature type="region of interest" description="Disordered" evidence="1">
    <location>
        <begin position="232"/>
        <end position="325"/>
    </location>
</feature>
<gene>
    <name evidence="3" type="ORF">PG991_005294</name>
</gene>
<feature type="compositionally biased region" description="Basic and acidic residues" evidence="1">
    <location>
        <begin position="281"/>
        <end position="290"/>
    </location>
</feature>
<evidence type="ECO:0000313" key="4">
    <source>
        <dbReference type="Proteomes" id="UP001396898"/>
    </source>
</evidence>
<dbReference type="Pfam" id="PF23155">
    <property type="entry name" value="DUF7053"/>
    <property type="match status" value="1"/>
</dbReference>
<accession>A0ABR1S8S0</accession>
<evidence type="ECO:0000313" key="3">
    <source>
        <dbReference type="EMBL" id="KAK8028238.1"/>
    </source>
</evidence>
<reference evidence="3 4" key="1">
    <citation type="submission" date="2023-01" db="EMBL/GenBank/DDBJ databases">
        <title>Analysis of 21 Apiospora genomes using comparative genomics revels a genus with tremendous synthesis potential of carbohydrate active enzymes and secondary metabolites.</title>
        <authorList>
            <person name="Sorensen T."/>
        </authorList>
    </citation>
    <scope>NUCLEOTIDE SEQUENCE [LARGE SCALE GENOMIC DNA]</scope>
    <source>
        <strain evidence="3 4">CBS 20057</strain>
    </source>
</reference>
<organism evidence="3 4">
    <name type="scientific">Apiospora marii</name>
    <dbReference type="NCBI Taxonomy" id="335849"/>
    <lineage>
        <taxon>Eukaryota</taxon>
        <taxon>Fungi</taxon>
        <taxon>Dikarya</taxon>
        <taxon>Ascomycota</taxon>
        <taxon>Pezizomycotina</taxon>
        <taxon>Sordariomycetes</taxon>
        <taxon>Xylariomycetidae</taxon>
        <taxon>Amphisphaeriales</taxon>
        <taxon>Apiosporaceae</taxon>
        <taxon>Apiospora</taxon>
    </lineage>
</organism>
<comment type="caution">
    <text evidence="3">The sequence shown here is derived from an EMBL/GenBank/DDBJ whole genome shotgun (WGS) entry which is preliminary data.</text>
</comment>
<dbReference type="InterPro" id="IPR055481">
    <property type="entry name" value="DUF7053"/>
</dbReference>
<dbReference type="EMBL" id="JAQQWI010000007">
    <property type="protein sequence ID" value="KAK8028238.1"/>
    <property type="molecule type" value="Genomic_DNA"/>
</dbReference>
<feature type="compositionally biased region" description="Polar residues" evidence="1">
    <location>
        <begin position="236"/>
        <end position="250"/>
    </location>
</feature>
<feature type="domain" description="DUF7053" evidence="2">
    <location>
        <begin position="2"/>
        <end position="172"/>
    </location>
</feature>
<dbReference type="PANTHER" id="PTHR38117">
    <property type="entry name" value="NACHT AND WD40 DOMAIN PROTEIN"/>
    <property type="match status" value="1"/>
</dbReference>
<evidence type="ECO:0000259" key="2">
    <source>
        <dbReference type="Pfam" id="PF23155"/>
    </source>
</evidence>
<evidence type="ECO:0000256" key="1">
    <source>
        <dbReference type="SAM" id="MobiDB-lite"/>
    </source>
</evidence>
<protein>
    <recommendedName>
        <fullName evidence="2">DUF7053 domain-containing protein</fullName>
    </recommendedName>
</protein>
<name>A0ABR1S8S0_9PEZI</name>
<keyword evidence="4" id="KW-1185">Reference proteome</keyword>
<feature type="region of interest" description="Disordered" evidence="1">
    <location>
        <begin position="172"/>
        <end position="204"/>
    </location>
</feature>
<dbReference type="PANTHER" id="PTHR38117:SF2">
    <property type="entry name" value="NACHT AND WD40 DOMAIN PROTEIN"/>
    <property type="match status" value="1"/>
</dbReference>
<proteinExistence type="predicted"/>
<feature type="compositionally biased region" description="Gly residues" evidence="1">
    <location>
        <begin position="184"/>
        <end position="193"/>
    </location>
</feature>
<sequence length="325" mass="35031">MSKRTTFTNVTPLPAGISRAAALGFLHDHEAMIDLNPLVVERHRLGAPPPHAPEDERAAGCSWWSMTDTITYLPGIKGELTYSAAFLDLRDGLQTHVYAPMGTDIRNRWTLGGTLPGEPPEPVELGLGAPRQGLYIREDVELRCNFLMASFVRKTLSKAHTKVIENIAERAKAQMGDRQNSTAGGVGGAGGGSNDEDDGVYGQGQDNQQAIATRRRNASNLSIAPVYSHRAAASETDLSPTSLSPNSLDPAQTPGPWSHTHQDSWSSTGGWPLQPPNMPHGRQDQGRDRQQGSSLSRSPLGDDGGSIPQHMRSQSLSHPPMAELQ</sequence>